<reference evidence="2" key="1">
    <citation type="submission" date="2022-08" db="EMBL/GenBank/DDBJ databases">
        <title>Genomic Encyclopedia of Type Strains, Phase V (KMG-V): Genome sequencing to study the core and pangenomes of soil and plant-associated prokaryotes.</title>
        <authorList>
            <person name="Whitman W."/>
        </authorList>
    </citation>
    <scope>NUCLEOTIDE SEQUENCE</scope>
    <source>
        <strain evidence="2">SP3012</strain>
    </source>
</reference>
<comment type="caution">
    <text evidence="2">The sequence shown here is derived from an EMBL/GenBank/DDBJ whole genome shotgun (WGS) entry which is preliminary data.</text>
</comment>
<evidence type="ECO:0000313" key="3">
    <source>
        <dbReference type="Proteomes" id="UP001155040"/>
    </source>
</evidence>
<feature type="chain" id="PRO_5040800534" description="Lipocalin-like domain-containing protein" evidence="1">
    <location>
        <begin position="23"/>
        <end position="159"/>
    </location>
</feature>
<name>A0A9X2ZZL4_9BACT</name>
<accession>A0A9X2ZZL4</accession>
<dbReference type="Proteomes" id="UP001155040">
    <property type="component" value="Unassembled WGS sequence"/>
</dbReference>
<feature type="signal peptide" evidence="1">
    <location>
        <begin position="1"/>
        <end position="22"/>
    </location>
</feature>
<sequence length="159" mass="17675">MAFISKANLVKTTLFPFFLVVAAAGCDSDSEESSFIEGNYEITLFTVENSSGETVDLLSTGASGRIQLTALSNSVRGFFSFPEEVPGVQRRDHNGPEYSQVSFTGTYGYDGDRIRVQPEEFTSEVSDDFKAALFSGDWSYEDGTLRLRGERFTIEMRKQ</sequence>
<proteinExistence type="predicted"/>
<dbReference type="AlphaFoldDB" id="A0A9X2ZZL4"/>
<evidence type="ECO:0000313" key="2">
    <source>
        <dbReference type="EMBL" id="MCS4037258.1"/>
    </source>
</evidence>
<organism evidence="2 3">
    <name type="scientific">Salinibacter ruber</name>
    <dbReference type="NCBI Taxonomy" id="146919"/>
    <lineage>
        <taxon>Bacteria</taxon>
        <taxon>Pseudomonadati</taxon>
        <taxon>Rhodothermota</taxon>
        <taxon>Rhodothermia</taxon>
        <taxon>Rhodothermales</taxon>
        <taxon>Salinibacteraceae</taxon>
        <taxon>Salinibacter</taxon>
    </lineage>
</organism>
<dbReference type="RefSeq" id="WP_183990489.1">
    <property type="nucleotide sequence ID" value="NZ_JACIFG010000004.1"/>
</dbReference>
<dbReference type="EMBL" id="JANUBF010000016">
    <property type="protein sequence ID" value="MCS4037258.1"/>
    <property type="molecule type" value="Genomic_DNA"/>
</dbReference>
<gene>
    <name evidence="2" type="ORF">GGQ01_002338</name>
</gene>
<dbReference type="PROSITE" id="PS51257">
    <property type="entry name" value="PROKAR_LIPOPROTEIN"/>
    <property type="match status" value="1"/>
</dbReference>
<evidence type="ECO:0008006" key="4">
    <source>
        <dbReference type="Google" id="ProtNLM"/>
    </source>
</evidence>
<evidence type="ECO:0000256" key="1">
    <source>
        <dbReference type="SAM" id="SignalP"/>
    </source>
</evidence>
<keyword evidence="1" id="KW-0732">Signal</keyword>
<protein>
    <recommendedName>
        <fullName evidence="4">Lipocalin-like domain-containing protein</fullName>
    </recommendedName>
</protein>